<dbReference type="GO" id="GO:0015833">
    <property type="term" value="P:peptide transport"/>
    <property type="evidence" value="ECO:0007669"/>
    <property type="project" value="InterPro"/>
</dbReference>
<dbReference type="InterPro" id="IPR013563">
    <property type="entry name" value="Oligopep_ABC_C"/>
</dbReference>
<dbReference type="Gene3D" id="3.40.50.300">
    <property type="entry name" value="P-loop containing nucleotide triphosphate hydrolases"/>
    <property type="match status" value="2"/>
</dbReference>
<evidence type="ECO:0000256" key="3">
    <source>
        <dbReference type="ARBA" id="ARBA00022448"/>
    </source>
</evidence>
<dbReference type="EMBL" id="MWZD01000012">
    <property type="protein sequence ID" value="PRI12467.1"/>
    <property type="molecule type" value="Genomic_DNA"/>
</dbReference>
<evidence type="ECO:0000256" key="6">
    <source>
        <dbReference type="ARBA" id="ARBA00022840"/>
    </source>
</evidence>
<dbReference type="GO" id="GO:0005886">
    <property type="term" value="C:plasma membrane"/>
    <property type="evidence" value="ECO:0007669"/>
    <property type="project" value="UniProtKB-SubCell"/>
</dbReference>
<dbReference type="Pfam" id="PF00005">
    <property type="entry name" value="ABC_tran"/>
    <property type="match status" value="2"/>
</dbReference>
<sequence length="587" mass="62952">MSTPASPPADRRAVTAAGPAGAPLSIQRLSLDIDSPQGTVHAVAGISLELRPREILAVVGESGSGKTLTARAALGLLPPRTRAGGAVLLSGTGVLTASRQRLRELRGSDAAMIFQEPSTALNPVFRVGWQLEEGLRAHGMSDRRERRTRAVAMLRAVGIPDPERRIDDYPHQFSGGQKQRIVIAMALALRPAVIIADEPTTALDVTVQAEILELLRECRDEFGAAIMLITHNMGVVADIADRVAVMHRGRLVEQAPVDQLFAAPREAYTRELLAAVPRLGAGRDGAADGLPRVAERAAAAASASEADPAVRVTGLEVIYRGGFGKDPVRAVGDVSFEIGRGEVLGLVGESGSGKSTIGRAIGGLEAIAAGSVRVLGAEMRRLRGRSLRELRRRIGFVFQDPAASFNSFMTVEECIVEPLRVHREPGGTAAYRARAAELLDAVELPAGFATRYPFELSGGQRQRVGLARALALRPELVIADEPTSALDVSVQARVLEIFTALQAELGFAALFISHDLAVVELLAHRVGVLRRGELVELGPTERVLHEPRHEYTQRLIAAVPVPDPVVQRRRRRQHDAEHPILLGEETA</sequence>
<keyword evidence="11" id="KW-1185">Reference proteome</keyword>
<dbReference type="SMART" id="SM00382">
    <property type="entry name" value="AAA"/>
    <property type="match status" value="2"/>
</dbReference>
<dbReference type="PROSITE" id="PS50893">
    <property type="entry name" value="ABC_TRANSPORTER_2"/>
    <property type="match status" value="2"/>
</dbReference>
<dbReference type="SUPFAM" id="SSF52540">
    <property type="entry name" value="P-loop containing nucleoside triphosphate hydrolases"/>
    <property type="match status" value="2"/>
</dbReference>
<keyword evidence="4" id="KW-1003">Cell membrane</keyword>
<reference evidence="10 11" key="1">
    <citation type="journal article" date="2017" name="New Microbes New Infect">
        <title>Genome sequence of 'Leucobacter massiliensis' sp. nov. isolated from human pharynx after travel to the 2014 Hajj.</title>
        <authorList>
            <person name="Leangapichart T."/>
            <person name="Gautret P."/>
            <person name="Nguyen T.T."/>
            <person name="Armstrong N."/>
            <person name="Rolain J.M."/>
        </authorList>
    </citation>
    <scope>NUCLEOTIDE SEQUENCE [LARGE SCALE GENOMIC DNA]</scope>
    <source>
        <strain evidence="10 11">122RC15</strain>
    </source>
</reference>
<accession>A0A2S9QS94</accession>
<dbReference type="AlphaFoldDB" id="A0A2S9QS94"/>
<dbReference type="GO" id="GO:0005524">
    <property type="term" value="F:ATP binding"/>
    <property type="evidence" value="ECO:0007669"/>
    <property type="project" value="UniProtKB-KW"/>
</dbReference>
<dbReference type="InterPro" id="IPR050388">
    <property type="entry name" value="ABC_Ni/Peptide_Import"/>
</dbReference>
<evidence type="ECO:0000256" key="4">
    <source>
        <dbReference type="ARBA" id="ARBA00022475"/>
    </source>
</evidence>
<dbReference type="FunFam" id="3.40.50.300:FF:000016">
    <property type="entry name" value="Oligopeptide ABC transporter ATP-binding component"/>
    <property type="match status" value="1"/>
</dbReference>
<gene>
    <name evidence="10" type="ORF">B4915_02045</name>
</gene>
<dbReference type="GO" id="GO:0016887">
    <property type="term" value="F:ATP hydrolysis activity"/>
    <property type="evidence" value="ECO:0007669"/>
    <property type="project" value="InterPro"/>
</dbReference>
<dbReference type="PANTHER" id="PTHR43297:SF2">
    <property type="entry name" value="DIPEPTIDE TRANSPORT ATP-BINDING PROTEIN DPPD"/>
    <property type="match status" value="1"/>
</dbReference>
<evidence type="ECO:0000313" key="10">
    <source>
        <dbReference type="EMBL" id="PRI12467.1"/>
    </source>
</evidence>
<evidence type="ECO:0000256" key="1">
    <source>
        <dbReference type="ARBA" id="ARBA00004202"/>
    </source>
</evidence>
<comment type="caution">
    <text evidence="10">The sequence shown here is derived from an EMBL/GenBank/DDBJ whole genome shotgun (WGS) entry which is preliminary data.</text>
</comment>
<evidence type="ECO:0000259" key="9">
    <source>
        <dbReference type="PROSITE" id="PS50893"/>
    </source>
</evidence>
<dbReference type="PANTHER" id="PTHR43297">
    <property type="entry name" value="OLIGOPEPTIDE TRANSPORT ATP-BINDING PROTEIN APPD"/>
    <property type="match status" value="1"/>
</dbReference>
<dbReference type="NCBIfam" id="NF008453">
    <property type="entry name" value="PRK11308.1"/>
    <property type="match status" value="2"/>
</dbReference>
<comment type="subcellular location">
    <subcellularLocation>
        <location evidence="1">Cell membrane</location>
        <topology evidence="1">Peripheral membrane protein</topology>
    </subcellularLocation>
</comment>
<dbReference type="PROSITE" id="PS00211">
    <property type="entry name" value="ABC_TRANSPORTER_1"/>
    <property type="match status" value="2"/>
</dbReference>
<protein>
    <submittedName>
        <fullName evidence="10">Glutathione ABC transporter ATP-binding protein</fullName>
    </submittedName>
</protein>
<feature type="domain" description="ABC transporter" evidence="9">
    <location>
        <begin position="24"/>
        <end position="273"/>
    </location>
</feature>
<evidence type="ECO:0000256" key="2">
    <source>
        <dbReference type="ARBA" id="ARBA00005417"/>
    </source>
</evidence>
<evidence type="ECO:0000256" key="5">
    <source>
        <dbReference type="ARBA" id="ARBA00022741"/>
    </source>
</evidence>
<feature type="region of interest" description="Disordered" evidence="8">
    <location>
        <begin position="567"/>
        <end position="587"/>
    </location>
</feature>
<comment type="similarity">
    <text evidence="2">Belongs to the ABC transporter superfamily.</text>
</comment>
<organism evidence="10 11">
    <name type="scientific">Leucobacter massiliensis</name>
    <dbReference type="NCBI Taxonomy" id="1686285"/>
    <lineage>
        <taxon>Bacteria</taxon>
        <taxon>Bacillati</taxon>
        <taxon>Actinomycetota</taxon>
        <taxon>Actinomycetes</taxon>
        <taxon>Micrococcales</taxon>
        <taxon>Microbacteriaceae</taxon>
        <taxon>Leucobacter</taxon>
    </lineage>
</organism>
<keyword evidence="5" id="KW-0547">Nucleotide-binding</keyword>
<keyword evidence="6 10" id="KW-0067">ATP-binding</keyword>
<evidence type="ECO:0000313" key="11">
    <source>
        <dbReference type="Proteomes" id="UP000238650"/>
    </source>
</evidence>
<keyword evidence="3" id="KW-0813">Transport</keyword>
<dbReference type="InterPro" id="IPR027417">
    <property type="entry name" value="P-loop_NTPase"/>
</dbReference>
<keyword evidence="7" id="KW-0472">Membrane</keyword>
<evidence type="ECO:0000256" key="7">
    <source>
        <dbReference type="ARBA" id="ARBA00023136"/>
    </source>
</evidence>
<dbReference type="InterPro" id="IPR017871">
    <property type="entry name" value="ABC_transporter-like_CS"/>
</dbReference>
<proteinExistence type="inferred from homology"/>
<evidence type="ECO:0000256" key="8">
    <source>
        <dbReference type="SAM" id="MobiDB-lite"/>
    </source>
</evidence>
<dbReference type="Proteomes" id="UP000238650">
    <property type="component" value="Unassembled WGS sequence"/>
</dbReference>
<dbReference type="NCBIfam" id="NF007739">
    <property type="entry name" value="PRK10419.1"/>
    <property type="match status" value="2"/>
</dbReference>
<dbReference type="InterPro" id="IPR003593">
    <property type="entry name" value="AAA+_ATPase"/>
</dbReference>
<dbReference type="RefSeq" id="WP_105804171.1">
    <property type="nucleotide sequence ID" value="NZ_MWZD01000012.1"/>
</dbReference>
<dbReference type="OrthoDB" id="4008250at2"/>
<name>A0A2S9QS94_9MICO</name>
<feature type="domain" description="ABC transporter" evidence="9">
    <location>
        <begin position="310"/>
        <end position="556"/>
    </location>
</feature>
<dbReference type="InterPro" id="IPR003439">
    <property type="entry name" value="ABC_transporter-like_ATP-bd"/>
</dbReference>
<dbReference type="Pfam" id="PF08352">
    <property type="entry name" value="oligo_HPY"/>
    <property type="match status" value="2"/>
</dbReference>
<dbReference type="CDD" id="cd03257">
    <property type="entry name" value="ABC_NikE_OppD_transporters"/>
    <property type="match status" value="2"/>
</dbReference>